<keyword evidence="2" id="KW-1185">Reference proteome</keyword>
<organism evidence="1 2">
    <name type="scientific">Microctonus aethiopoides</name>
    <dbReference type="NCBI Taxonomy" id="144406"/>
    <lineage>
        <taxon>Eukaryota</taxon>
        <taxon>Metazoa</taxon>
        <taxon>Ecdysozoa</taxon>
        <taxon>Arthropoda</taxon>
        <taxon>Hexapoda</taxon>
        <taxon>Insecta</taxon>
        <taxon>Pterygota</taxon>
        <taxon>Neoptera</taxon>
        <taxon>Endopterygota</taxon>
        <taxon>Hymenoptera</taxon>
        <taxon>Apocrita</taxon>
        <taxon>Ichneumonoidea</taxon>
        <taxon>Braconidae</taxon>
        <taxon>Euphorinae</taxon>
        <taxon>Microctonus</taxon>
    </lineage>
</organism>
<proteinExistence type="predicted"/>
<comment type="caution">
    <text evidence="1">The sequence shown here is derived from an EMBL/GenBank/DDBJ whole genome shotgun (WGS) entry which is preliminary data.</text>
</comment>
<accession>A0AA39FAX6</accession>
<gene>
    <name evidence="1" type="ORF">PV328_004563</name>
</gene>
<reference evidence="1" key="2">
    <citation type="submission" date="2023-03" db="EMBL/GenBank/DDBJ databases">
        <authorList>
            <person name="Inwood S.N."/>
            <person name="Skelly J.G."/>
            <person name="Guhlin J."/>
            <person name="Harrop T.W.R."/>
            <person name="Goldson S.G."/>
            <person name="Dearden P.K."/>
        </authorList>
    </citation>
    <scope>NUCLEOTIDE SEQUENCE</scope>
    <source>
        <strain evidence="1">Irish</strain>
        <tissue evidence="1">Whole body</tissue>
    </source>
</reference>
<protein>
    <submittedName>
        <fullName evidence="1">Uncharacterized protein</fullName>
    </submittedName>
</protein>
<dbReference type="AlphaFoldDB" id="A0AA39FAX6"/>
<dbReference type="EMBL" id="JAQQBS010001422">
    <property type="protein sequence ID" value="KAK0166116.1"/>
    <property type="molecule type" value="Genomic_DNA"/>
</dbReference>
<evidence type="ECO:0000313" key="2">
    <source>
        <dbReference type="Proteomes" id="UP001168990"/>
    </source>
</evidence>
<sequence>MADDRNFDSWNKDHWELDNKNDIDLLLTGKSGEPPNFKLNKINHLLDEIVCNQSSSQNAEIKEIQLRHINSAIYAESIKPNCNNSTELTATLSNLSINDNNHGELMNIYRCEPFISSSTSSSLIATTNQTKSLTRFEHRCRIDEQPIIQRYSINGHKVIHISTSMSSCALSNRYEFNDDTMVRNRAHFEWLQKKKQEIVRKKRAVKLLKVRKIIDEEEFARDKAERERIQRENFLMWIERKKHENKCKRREAEIQIELEQRLREVELKAEPIKDLFLRQWFQNKEKIYKGKRR</sequence>
<evidence type="ECO:0000313" key="1">
    <source>
        <dbReference type="EMBL" id="KAK0166116.1"/>
    </source>
</evidence>
<reference evidence="1" key="1">
    <citation type="journal article" date="2023" name="bioRxiv">
        <title>Scaffold-level genome assemblies of two parasitoid biocontrol wasps reveal the parthenogenesis mechanism and an associated novel virus.</title>
        <authorList>
            <person name="Inwood S."/>
            <person name="Skelly J."/>
            <person name="Guhlin J."/>
            <person name="Harrop T."/>
            <person name="Goldson S."/>
            <person name="Dearden P."/>
        </authorList>
    </citation>
    <scope>NUCLEOTIDE SEQUENCE</scope>
    <source>
        <strain evidence="1">Irish</strain>
        <tissue evidence="1">Whole body</tissue>
    </source>
</reference>
<dbReference type="Proteomes" id="UP001168990">
    <property type="component" value="Unassembled WGS sequence"/>
</dbReference>
<name>A0AA39FAX6_9HYME</name>